<dbReference type="Proteomes" id="UP000676310">
    <property type="component" value="Unassembled WGS sequence"/>
</dbReference>
<dbReference type="SUPFAM" id="SSF51445">
    <property type="entry name" value="(Trans)glycosidases"/>
    <property type="match status" value="1"/>
</dbReference>
<dbReference type="GO" id="GO:0008843">
    <property type="term" value="F:endochitinase activity"/>
    <property type="evidence" value="ECO:0007669"/>
    <property type="project" value="UniProtKB-EC"/>
</dbReference>
<evidence type="ECO:0000259" key="2">
    <source>
        <dbReference type="PROSITE" id="PS51910"/>
    </source>
</evidence>
<dbReference type="OrthoDB" id="73875at2759"/>
<dbReference type="FunFam" id="3.20.20.80:FF:000159">
    <property type="entry name" value="Class V chitinase, putative"/>
    <property type="match status" value="1"/>
</dbReference>
<protein>
    <recommendedName>
        <fullName evidence="1">chitinase</fullName>
        <ecNumber evidence="1">3.2.1.14</ecNumber>
    </recommendedName>
</protein>
<dbReference type="EC" id="3.2.1.14" evidence="1"/>
<dbReference type="EMBL" id="CAJRGZ010000032">
    <property type="protein sequence ID" value="CAG5188575.1"/>
    <property type="molecule type" value="Genomic_DNA"/>
</dbReference>
<dbReference type="GO" id="GO:0008061">
    <property type="term" value="F:chitin binding"/>
    <property type="evidence" value="ECO:0007669"/>
    <property type="project" value="InterPro"/>
</dbReference>
<organism evidence="3 4">
    <name type="scientific">Alternaria atra</name>
    <dbReference type="NCBI Taxonomy" id="119953"/>
    <lineage>
        <taxon>Eukaryota</taxon>
        <taxon>Fungi</taxon>
        <taxon>Dikarya</taxon>
        <taxon>Ascomycota</taxon>
        <taxon>Pezizomycotina</taxon>
        <taxon>Dothideomycetes</taxon>
        <taxon>Pleosporomycetidae</taxon>
        <taxon>Pleosporales</taxon>
        <taxon>Pleosporineae</taxon>
        <taxon>Pleosporaceae</taxon>
        <taxon>Alternaria</taxon>
        <taxon>Alternaria sect. Ulocladioides</taxon>
    </lineage>
</organism>
<reference evidence="3" key="1">
    <citation type="submission" date="2021-05" db="EMBL/GenBank/DDBJ databases">
        <authorList>
            <person name="Stam R."/>
        </authorList>
    </citation>
    <scope>NUCLEOTIDE SEQUENCE</scope>
    <source>
        <strain evidence="3">CS162</strain>
    </source>
</reference>
<feature type="domain" description="GH18" evidence="2">
    <location>
        <begin position="1"/>
        <end position="355"/>
    </location>
</feature>
<dbReference type="GeneID" id="67012319"/>
<evidence type="ECO:0000313" key="3">
    <source>
        <dbReference type="EMBL" id="CAG5188575.1"/>
    </source>
</evidence>
<dbReference type="InterPro" id="IPR017853">
    <property type="entry name" value="GH"/>
</dbReference>
<gene>
    <name evidence="3" type="ORF">ALTATR162_LOCUS11987</name>
</gene>
<dbReference type="InterPro" id="IPR001223">
    <property type="entry name" value="Glyco_hydro18_cat"/>
</dbReference>
<sequence>MYLTGQHNVVPEQPLVENTTDVALAFMRSDIFNTPKQRDWPLFTTIEEVRPKFSKGTIIQVAIGGWGDTDGFSRAAKTEESRKLFASNVKAMLDATGADGIDVDWEYPGGNGEDYKTPGHLNSDKAWEIEAYPKLLAEIRFAVGPEKTISAAVPGLPRDMLAFTPSTIPSIIESVDYFNIMTYDLFNRRDSVTKHHTGIRNSLEAIDAYLNAGVPPEKANLGLAFYIKWYKTAANSTCGVDPIGCATELMEDPTTGADLGKAGAFSWHDAVPEELSASYERAMEKGIYDEVGGGHYYWDSEEDLFWTWDTPEAIGRKVQVIMEKKKLGGIFAWGLGEDAPAFKHLGASNEAMAALEKKEIERDIFGERSEL</sequence>
<dbReference type="PANTHER" id="PTHR11177:SF378">
    <property type="entry name" value="CHITINASE"/>
    <property type="match status" value="1"/>
</dbReference>
<proteinExistence type="predicted"/>
<dbReference type="PANTHER" id="PTHR11177">
    <property type="entry name" value="CHITINASE"/>
    <property type="match status" value="1"/>
</dbReference>
<comment type="caution">
    <text evidence="3">The sequence shown here is derived from an EMBL/GenBank/DDBJ whole genome shotgun (WGS) entry which is preliminary data.</text>
</comment>
<dbReference type="InterPro" id="IPR011583">
    <property type="entry name" value="Chitinase_II/V-like_cat"/>
</dbReference>
<dbReference type="GO" id="GO:0005975">
    <property type="term" value="P:carbohydrate metabolic process"/>
    <property type="evidence" value="ECO:0007669"/>
    <property type="project" value="InterPro"/>
</dbReference>
<dbReference type="GO" id="GO:0005576">
    <property type="term" value="C:extracellular region"/>
    <property type="evidence" value="ECO:0007669"/>
    <property type="project" value="TreeGrafter"/>
</dbReference>
<keyword evidence="4" id="KW-1185">Reference proteome</keyword>
<dbReference type="SMART" id="SM00636">
    <property type="entry name" value="Glyco_18"/>
    <property type="match status" value="1"/>
</dbReference>
<evidence type="ECO:0000313" key="4">
    <source>
        <dbReference type="Proteomes" id="UP000676310"/>
    </source>
</evidence>
<dbReference type="Pfam" id="PF00704">
    <property type="entry name" value="Glyco_hydro_18"/>
    <property type="match status" value="1"/>
</dbReference>
<dbReference type="Gene3D" id="3.20.20.80">
    <property type="entry name" value="Glycosidases"/>
    <property type="match status" value="1"/>
</dbReference>
<dbReference type="GO" id="GO:0006032">
    <property type="term" value="P:chitin catabolic process"/>
    <property type="evidence" value="ECO:0007669"/>
    <property type="project" value="TreeGrafter"/>
</dbReference>
<dbReference type="PROSITE" id="PS51910">
    <property type="entry name" value="GH18_2"/>
    <property type="match status" value="1"/>
</dbReference>
<dbReference type="InterPro" id="IPR050314">
    <property type="entry name" value="Glycosyl_Hydrlase_18"/>
</dbReference>
<accession>A0A8J2IC13</accession>
<evidence type="ECO:0000256" key="1">
    <source>
        <dbReference type="ARBA" id="ARBA00012729"/>
    </source>
</evidence>
<name>A0A8J2IC13_9PLEO</name>
<dbReference type="RefSeq" id="XP_043175566.1">
    <property type="nucleotide sequence ID" value="XM_043319631.1"/>
</dbReference>
<dbReference type="AlphaFoldDB" id="A0A8J2IC13"/>